<dbReference type="InterPro" id="IPR009061">
    <property type="entry name" value="DNA-bd_dom_put_sf"/>
</dbReference>
<evidence type="ECO:0000259" key="2">
    <source>
        <dbReference type="Pfam" id="PF12728"/>
    </source>
</evidence>
<evidence type="ECO:0000256" key="1">
    <source>
        <dbReference type="SAM" id="MobiDB-lite"/>
    </source>
</evidence>
<dbReference type="SUPFAM" id="SSF46955">
    <property type="entry name" value="Putative DNA-binding domain"/>
    <property type="match status" value="1"/>
</dbReference>
<dbReference type="EMBL" id="PECH01000010">
    <property type="protein sequence ID" value="TDZ77381.1"/>
    <property type="molecule type" value="Genomic_DNA"/>
</dbReference>
<accession>A0A4R8RX56</accession>
<reference evidence="3 4" key="1">
    <citation type="journal article" date="2019" name="Sci. Rep.">
        <title>Extended insight into the Mycobacterium chelonae-abscessus complex through whole genome sequencing of Mycobacterium salmoniphilum outbreak and Mycobacterium salmoniphilum-like strains.</title>
        <authorList>
            <person name="Behra P.R.K."/>
            <person name="Das S."/>
            <person name="Pettersson B.M.F."/>
            <person name="Shirreff L."/>
            <person name="DuCote T."/>
            <person name="Jacobsson K.G."/>
            <person name="Ennis D.G."/>
            <person name="Kirsebom L.A."/>
        </authorList>
    </citation>
    <scope>NUCLEOTIDE SEQUENCE [LARGE SCALE GENOMIC DNA]</scope>
    <source>
        <strain evidence="3 4">DE 4585</strain>
    </source>
</reference>
<comment type="caution">
    <text evidence="3">The sequence shown here is derived from an EMBL/GenBank/DDBJ whole genome shotgun (WGS) entry which is preliminary data.</text>
</comment>
<proteinExistence type="predicted"/>
<dbReference type="RefSeq" id="WP_134073968.1">
    <property type="nucleotide sequence ID" value="NZ_PECH01000010.1"/>
</dbReference>
<gene>
    <name evidence="3" type="ORF">DE4585_04775</name>
</gene>
<dbReference type="Proteomes" id="UP000295117">
    <property type="component" value="Unassembled WGS sequence"/>
</dbReference>
<evidence type="ECO:0000313" key="4">
    <source>
        <dbReference type="Proteomes" id="UP000295117"/>
    </source>
</evidence>
<dbReference type="AlphaFoldDB" id="A0A4R8RX56"/>
<protein>
    <recommendedName>
        <fullName evidence="2">Helix-turn-helix domain-containing protein</fullName>
    </recommendedName>
</protein>
<evidence type="ECO:0000313" key="3">
    <source>
        <dbReference type="EMBL" id="TDZ77381.1"/>
    </source>
</evidence>
<dbReference type="Pfam" id="PF12728">
    <property type="entry name" value="HTH_17"/>
    <property type="match status" value="1"/>
</dbReference>
<feature type="region of interest" description="Disordered" evidence="1">
    <location>
        <begin position="76"/>
        <end position="95"/>
    </location>
</feature>
<organism evidence="3 4">
    <name type="scientific">Mycobacteroides salmoniphilum</name>
    <dbReference type="NCBI Taxonomy" id="404941"/>
    <lineage>
        <taxon>Bacteria</taxon>
        <taxon>Bacillati</taxon>
        <taxon>Actinomycetota</taxon>
        <taxon>Actinomycetes</taxon>
        <taxon>Mycobacteriales</taxon>
        <taxon>Mycobacteriaceae</taxon>
        <taxon>Mycobacteroides</taxon>
    </lineage>
</organism>
<sequence length="95" mass="10621">MKMTEVHDFIDSDPGRGYSISNVAAHTSLSRRTIEYALAKGELVGYRKGRRVVIFQRDLTRWQLLHFEPTTVTVSSTDTSAAEAGVHTNEIRAAQ</sequence>
<dbReference type="InterPro" id="IPR041657">
    <property type="entry name" value="HTH_17"/>
</dbReference>
<feature type="domain" description="Helix-turn-helix" evidence="2">
    <location>
        <begin position="18"/>
        <end position="63"/>
    </location>
</feature>
<name>A0A4R8RX56_9MYCO</name>